<organism evidence="1">
    <name type="scientific">uncultured Caudovirales phage</name>
    <dbReference type="NCBI Taxonomy" id="2100421"/>
    <lineage>
        <taxon>Viruses</taxon>
        <taxon>Duplodnaviria</taxon>
        <taxon>Heunggongvirae</taxon>
        <taxon>Uroviricota</taxon>
        <taxon>Caudoviricetes</taxon>
        <taxon>Peduoviridae</taxon>
        <taxon>Maltschvirus</taxon>
        <taxon>Maltschvirus maltsch</taxon>
    </lineage>
</organism>
<protein>
    <submittedName>
        <fullName evidence="1">Uncharacterized protein</fullName>
    </submittedName>
</protein>
<name>A0A6J5NPW0_9CAUD</name>
<reference evidence="1" key="1">
    <citation type="submission" date="2020-04" db="EMBL/GenBank/DDBJ databases">
        <authorList>
            <person name="Chiriac C."/>
            <person name="Salcher M."/>
            <person name="Ghai R."/>
            <person name="Kavagutti S V."/>
        </authorList>
    </citation>
    <scope>NUCLEOTIDE SEQUENCE</scope>
</reference>
<dbReference type="EMBL" id="LR796677">
    <property type="protein sequence ID" value="CAB4159038.1"/>
    <property type="molecule type" value="Genomic_DNA"/>
</dbReference>
<sequence>MNIINHHSPAIFFGSPSDNIQEIKRDWHHCPECNEFVKNTDNISVCLPEKAREWKRKQRLKAKEEIIKARMASRELKFYEAQQRDEEALYKLEREYHLGRR</sequence>
<gene>
    <name evidence="1" type="ORF">UFOVP711_47</name>
</gene>
<evidence type="ECO:0000313" key="1">
    <source>
        <dbReference type="EMBL" id="CAB4159038.1"/>
    </source>
</evidence>
<proteinExistence type="predicted"/>
<accession>A0A6J5NPW0</accession>